<accession>A0A6A6CPT3</accession>
<dbReference type="Proteomes" id="UP000799537">
    <property type="component" value="Unassembled WGS sequence"/>
</dbReference>
<evidence type="ECO:0000313" key="1">
    <source>
        <dbReference type="EMBL" id="KAF2169115.1"/>
    </source>
</evidence>
<gene>
    <name evidence="1" type="ORF">M409DRAFT_52405</name>
</gene>
<sequence length="261" mass="29877">MSSPRQICEQHWSNATWQTCTCPRCEPRLHTKVIHHEDLKPFNLLRGLTWRGHDAWRIASLAVSSFTGPSKHQKTNQKWIAWAKKHHLFEERRAAADCLDEEALNEVVEIFSDIFLLRQLPSSKISVRWAILDKNQLGFLQSGISPRERMILRLNCDHTPLQNSAERILCVVLHEMAHAFFDYYACNPWIKAQCAQSNCGKLYHLNIGTTGHGRAWQYLINHMQHSMRDALGFEGDLGRKAGMCQELEAGGTKCASSFPVE</sequence>
<protein>
    <recommendedName>
        <fullName evidence="3">SprT-like domain-containing protein</fullName>
    </recommendedName>
</protein>
<dbReference type="OrthoDB" id="3645074at2759"/>
<reference evidence="1" key="1">
    <citation type="journal article" date="2020" name="Stud. Mycol.">
        <title>101 Dothideomycetes genomes: a test case for predicting lifestyles and emergence of pathogens.</title>
        <authorList>
            <person name="Haridas S."/>
            <person name="Albert R."/>
            <person name="Binder M."/>
            <person name="Bloem J."/>
            <person name="Labutti K."/>
            <person name="Salamov A."/>
            <person name="Andreopoulos B."/>
            <person name="Baker S."/>
            <person name="Barry K."/>
            <person name="Bills G."/>
            <person name="Bluhm B."/>
            <person name="Cannon C."/>
            <person name="Castanera R."/>
            <person name="Culley D."/>
            <person name="Daum C."/>
            <person name="Ezra D."/>
            <person name="Gonzalez J."/>
            <person name="Henrissat B."/>
            <person name="Kuo A."/>
            <person name="Liang C."/>
            <person name="Lipzen A."/>
            <person name="Lutzoni F."/>
            <person name="Magnuson J."/>
            <person name="Mondo S."/>
            <person name="Nolan M."/>
            <person name="Ohm R."/>
            <person name="Pangilinan J."/>
            <person name="Park H.-J."/>
            <person name="Ramirez L."/>
            <person name="Alfaro M."/>
            <person name="Sun H."/>
            <person name="Tritt A."/>
            <person name="Yoshinaga Y."/>
            <person name="Zwiers L.-H."/>
            <person name="Turgeon B."/>
            <person name="Goodwin S."/>
            <person name="Spatafora J."/>
            <person name="Crous P."/>
            <person name="Grigoriev I."/>
        </authorList>
    </citation>
    <scope>NUCLEOTIDE SEQUENCE</scope>
    <source>
        <strain evidence="1">ATCC 36951</strain>
    </source>
</reference>
<keyword evidence="2" id="KW-1185">Reference proteome</keyword>
<dbReference type="GeneID" id="54565342"/>
<evidence type="ECO:0008006" key="3">
    <source>
        <dbReference type="Google" id="ProtNLM"/>
    </source>
</evidence>
<organism evidence="1 2">
    <name type="scientific">Zasmidium cellare ATCC 36951</name>
    <dbReference type="NCBI Taxonomy" id="1080233"/>
    <lineage>
        <taxon>Eukaryota</taxon>
        <taxon>Fungi</taxon>
        <taxon>Dikarya</taxon>
        <taxon>Ascomycota</taxon>
        <taxon>Pezizomycotina</taxon>
        <taxon>Dothideomycetes</taxon>
        <taxon>Dothideomycetidae</taxon>
        <taxon>Mycosphaerellales</taxon>
        <taxon>Mycosphaerellaceae</taxon>
        <taxon>Zasmidium</taxon>
    </lineage>
</organism>
<dbReference type="RefSeq" id="XP_033670004.1">
    <property type="nucleotide sequence ID" value="XM_033812070.1"/>
</dbReference>
<evidence type="ECO:0000313" key="2">
    <source>
        <dbReference type="Proteomes" id="UP000799537"/>
    </source>
</evidence>
<proteinExistence type="predicted"/>
<name>A0A6A6CPT3_ZASCE</name>
<dbReference type="AlphaFoldDB" id="A0A6A6CPT3"/>
<dbReference type="EMBL" id="ML993588">
    <property type="protein sequence ID" value="KAF2169115.1"/>
    <property type="molecule type" value="Genomic_DNA"/>
</dbReference>